<dbReference type="InterPro" id="IPR036179">
    <property type="entry name" value="Ig-like_dom_sf"/>
</dbReference>
<keyword evidence="4" id="KW-0472">Membrane</keyword>
<feature type="signal peptide" evidence="8">
    <location>
        <begin position="1"/>
        <end position="16"/>
    </location>
</feature>
<evidence type="ECO:0000256" key="4">
    <source>
        <dbReference type="ARBA" id="ARBA00023136"/>
    </source>
</evidence>
<dbReference type="GO" id="GO:0005102">
    <property type="term" value="F:signaling receptor binding"/>
    <property type="evidence" value="ECO:0007669"/>
    <property type="project" value="TreeGrafter"/>
</dbReference>
<dbReference type="InterPro" id="IPR013106">
    <property type="entry name" value="Ig_V-set"/>
</dbReference>
<feature type="domain" description="Ig-like" evidence="9">
    <location>
        <begin position="350"/>
        <end position="438"/>
    </location>
</feature>
<dbReference type="InterPro" id="IPR053896">
    <property type="entry name" value="BTN3A2-like_Ig-C"/>
</dbReference>
<evidence type="ECO:0000256" key="5">
    <source>
        <dbReference type="ARBA" id="ARBA00023319"/>
    </source>
</evidence>
<sequence length="559" mass="63972">MLQRTLQSIAVALVLAFPAWKYHYQKDEKLDHHQINSLFQKQPLTKLKEQEKSFTAVMERKDLKNVMDDLEPQPQKNPSKPNTKERVTFEPVLNSLTDVAEFISTVSHHMCSAGSLTDLAISAIMAVYLWYKWKREKTALVSKNTQLQNESVQKEREKEDVVATLMEVKAELENQRAQLQVLLEEVERDWEENKLRLQSVEKEITEREMTFDKPEELLREKEMLLGAQWKLDRTKKNTERQLLNSERLMEPIDIQLEPPTNAVQMTIEWGRNDLNPRFVYVWHDGHELLTDQNEAYTGRASLDINKLKQGDISLRLSTVKVSDNGTYRCYLPKQSQEYFIDLVVGAVSSPTISLAGLDKSISAVVLECESKGWYPEPEVLWLDGEGNLLSAGPTETVRGPDDLYTVSSRVTVEKRHSNSFTCRVQQNKTNQTTETEIHVPDEFFVAPSSPSWAAYVSMNTVLGLMTSTPDRQEVPTTSRAVLDQVNLSRNSVRLRKKSKEMVNIEFHTTSSKYKFPVSTKEAGNMVTFRGSDGSRFQVAEMTILQRSDARAHPAEVRSD</sequence>
<dbReference type="GO" id="GO:0009897">
    <property type="term" value="C:external side of plasma membrane"/>
    <property type="evidence" value="ECO:0007669"/>
    <property type="project" value="TreeGrafter"/>
</dbReference>
<feature type="region of interest" description="Disordered" evidence="7">
    <location>
        <begin position="65"/>
        <end position="84"/>
    </location>
</feature>
<evidence type="ECO:0000256" key="7">
    <source>
        <dbReference type="SAM" id="MobiDB-lite"/>
    </source>
</evidence>
<dbReference type="InterPro" id="IPR050504">
    <property type="entry name" value="IgSF_BTN/MOG"/>
</dbReference>
<dbReference type="GO" id="GO:0050852">
    <property type="term" value="P:T cell receptor signaling pathway"/>
    <property type="evidence" value="ECO:0007669"/>
    <property type="project" value="TreeGrafter"/>
</dbReference>
<evidence type="ECO:0000313" key="11">
    <source>
        <dbReference type="Proteomes" id="UP001279410"/>
    </source>
</evidence>
<dbReference type="Proteomes" id="UP001279410">
    <property type="component" value="Unassembled WGS sequence"/>
</dbReference>
<dbReference type="GO" id="GO:0001817">
    <property type="term" value="P:regulation of cytokine production"/>
    <property type="evidence" value="ECO:0007669"/>
    <property type="project" value="TreeGrafter"/>
</dbReference>
<comment type="subcellular location">
    <subcellularLocation>
        <location evidence="1">Membrane</location>
    </subcellularLocation>
</comment>
<dbReference type="InterPro" id="IPR007110">
    <property type="entry name" value="Ig-like_dom"/>
</dbReference>
<dbReference type="FunFam" id="2.60.40.10:FF:000088">
    <property type="entry name" value="Butyrophilin subfamily 1 member A1"/>
    <property type="match status" value="1"/>
</dbReference>
<keyword evidence="5" id="KW-0393">Immunoglobulin domain</keyword>
<reference evidence="10" key="1">
    <citation type="submission" date="2022-08" db="EMBL/GenBank/DDBJ databases">
        <title>Genome sequencing of akame (Lates japonicus).</title>
        <authorList>
            <person name="Hashiguchi Y."/>
            <person name="Takahashi H."/>
        </authorList>
    </citation>
    <scope>NUCLEOTIDE SEQUENCE</scope>
    <source>
        <strain evidence="10">Kochi</strain>
    </source>
</reference>
<comment type="caution">
    <text evidence="10">The sequence shown here is derived from an EMBL/GenBank/DDBJ whole genome shotgun (WGS) entry which is preliminary data.</text>
</comment>
<keyword evidence="6" id="KW-0175">Coiled coil</keyword>
<gene>
    <name evidence="10" type="ORF">AKAME5_001944200</name>
</gene>
<keyword evidence="3" id="KW-1133">Transmembrane helix</keyword>
<dbReference type="PANTHER" id="PTHR24100">
    <property type="entry name" value="BUTYROPHILIN"/>
    <property type="match status" value="1"/>
</dbReference>
<evidence type="ECO:0000259" key="9">
    <source>
        <dbReference type="PROSITE" id="PS50835"/>
    </source>
</evidence>
<dbReference type="Pfam" id="PF22705">
    <property type="entry name" value="C2-set_3"/>
    <property type="match status" value="1"/>
</dbReference>
<keyword evidence="8" id="KW-0732">Signal</keyword>
<proteinExistence type="predicted"/>
<dbReference type="InterPro" id="IPR003597">
    <property type="entry name" value="Ig_C1-set"/>
</dbReference>
<keyword evidence="2" id="KW-0812">Transmembrane</keyword>
<dbReference type="InterPro" id="IPR013783">
    <property type="entry name" value="Ig-like_fold"/>
</dbReference>
<protein>
    <submittedName>
        <fullName evidence="10">Butyrophilin subfamily 2 member A2-like protein</fullName>
    </submittedName>
</protein>
<feature type="chain" id="PRO_5042146061" evidence="8">
    <location>
        <begin position="17"/>
        <end position="559"/>
    </location>
</feature>
<evidence type="ECO:0000256" key="6">
    <source>
        <dbReference type="SAM" id="Coils"/>
    </source>
</evidence>
<feature type="coiled-coil region" evidence="6">
    <location>
        <begin position="155"/>
        <end position="203"/>
    </location>
</feature>
<dbReference type="PANTHER" id="PTHR24100:SF151">
    <property type="entry name" value="ICOS LIGAND"/>
    <property type="match status" value="1"/>
</dbReference>
<dbReference type="Gene3D" id="2.60.40.10">
    <property type="entry name" value="Immunoglobulins"/>
    <property type="match status" value="2"/>
</dbReference>
<keyword evidence="11" id="KW-1185">Reference proteome</keyword>
<dbReference type="SMART" id="SM00407">
    <property type="entry name" value="IGc1"/>
    <property type="match status" value="1"/>
</dbReference>
<dbReference type="AlphaFoldDB" id="A0AAD3N5H0"/>
<dbReference type="EMBL" id="BRZM01000125">
    <property type="protein sequence ID" value="GLD68127.1"/>
    <property type="molecule type" value="Genomic_DNA"/>
</dbReference>
<evidence type="ECO:0000256" key="1">
    <source>
        <dbReference type="ARBA" id="ARBA00004370"/>
    </source>
</evidence>
<evidence type="ECO:0000313" key="10">
    <source>
        <dbReference type="EMBL" id="GLD68127.1"/>
    </source>
</evidence>
<evidence type="ECO:0000256" key="2">
    <source>
        <dbReference type="ARBA" id="ARBA00022692"/>
    </source>
</evidence>
<dbReference type="PROSITE" id="PS50835">
    <property type="entry name" value="IG_LIKE"/>
    <property type="match status" value="1"/>
</dbReference>
<accession>A0AAD3N5H0</accession>
<evidence type="ECO:0000256" key="8">
    <source>
        <dbReference type="SAM" id="SignalP"/>
    </source>
</evidence>
<evidence type="ECO:0000256" key="3">
    <source>
        <dbReference type="ARBA" id="ARBA00022989"/>
    </source>
</evidence>
<dbReference type="SUPFAM" id="SSF48726">
    <property type="entry name" value="Immunoglobulin"/>
    <property type="match status" value="2"/>
</dbReference>
<dbReference type="Pfam" id="PF07686">
    <property type="entry name" value="V-set"/>
    <property type="match status" value="1"/>
</dbReference>
<organism evidence="10 11">
    <name type="scientific">Lates japonicus</name>
    <name type="common">Japanese lates</name>
    <dbReference type="NCBI Taxonomy" id="270547"/>
    <lineage>
        <taxon>Eukaryota</taxon>
        <taxon>Metazoa</taxon>
        <taxon>Chordata</taxon>
        <taxon>Craniata</taxon>
        <taxon>Vertebrata</taxon>
        <taxon>Euteleostomi</taxon>
        <taxon>Actinopterygii</taxon>
        <taxon>Neopterygii</taxon>
        <taxon>Teleostei</taxon>
        <taxon>Neoteleostei</taxon>
        <taxon>Acanthomorphata</taxon>
        <taxon>Carangaria</taxon>
        <taxon>Carangaria incertae sedis</taxon>
        <taxon>Centropomidae</taxon>
        <taxon>Lates</taxon>
    </lineage>
</organism>
<name>A0AAD3N5H0_LATJO</name>